<organism evidence="1 2">
    <name type="scientific">Candidatus Lloydbacteria bacterium RIFCSPHIGHO2_02_FULL_50_13</name>
    <dbReference type="NCBI Taxonomy" id="1798661"/>
    <lineage>
        <taxon>Bacteria</taxon>
        <taxon>Candidatus Lloydiibacteriota</taxon>
    </lineage>
</organism>
<comment type="caution">
    <text evidence="1">The sequence shown here is derived from an EMBL/GenBank/DDBJ whole genome shotgun (WGS) entry which is preliminary data.</text>
</comment>
<dbReference type="AlphaFoldDB" id="A0A1G2DBA4"/>
<evidence type="ECO:0000313" key="1">
    <source>
        <dbReference type="EMBL" id="OGZ10742.1"/>
    </source>
</evidence>
<reference evidence="1 2" key="1">
    <citation type="journal article" date="2016" name="Nat. Commun.">
        <title>Thousands of microbial genomes shed light on interconnected biogeochemical processes in an aquifer system.</title>
        <authorList>
            <person name="Anantharaman K."/>
            <person name="Brown C.T."/>
            <person name="Hug L.A."/>
            <person name="Sharon I."/>
            <person name="Castelle C.J."/>
            <person name="Probst A.J."/>
            <person name="Thomas B.C."/>
            <person name="Singh A."/>
            <person name="Wilkins M.J."/>
            <person name="Karaoz U."/>
            <person name="Brodie E.L."/>
            <person name="Williams K.H."/>
            <person name="Hubbard S.S."/>
            <person name="Banfield J.F."/>
        </authorList>
    </citation>
    <scope>NUCLEOTIDE SEQUENCE [LARGE SCALE GENOMIC DNA]</scope>
</reference>
<name>A0A1G2DBA4_9BACT</name>
<gene>
    <name evidence="1" type="ORF">A3D65_01745</name>
</gene>
<accession>A0A1G2DBA4</accession>
<sequence length="83" mass="9319">MSIHLEIFYARKREKTRFCFKRFLCYYPKAPSINQLVRPSNPEGSPTGYLAGGTTGKFFGGGAGRRPPQRILRPFILAAEPQG</sequence>
<protein>
    <submittedName>
        <fullName evidence="1">Uncharacterized protein</fullName>
    </submittedName>
</protein>
<evidence type="ECO:0000313" key="2">
    <source>
        <dbReference type="Proteomes" id="UP000177996"/>
    </source>
</evidence>
<dbReference type="Proteomes" id="UP000177996">
    <property type="component" value="Unassembled WGS sequence"/>
</dbReference>
<dbReference type="EMBL" id="MHLL01000003">
    <property type="protein sequence ID" value="OGZ10742.1"/>
    <property type="molecule type" value="Genomic_DNA"/>
</dbReference>
<proteinExistence type="predicted"/>